<keyword evidence="1" id="KW-0812">Transmembrane</keyword>
<dbReference type="AlphaFoldDB" id="A0ABD7GNW3"/>
<evidence type="ECO:0000313" key="2">
    <source>
        <dbReference type="EMBL" id="RDT52075.1"/>
    </source>
</evidence>
<gene>
    <name evidence="2" type="ORF">DXF87_26155</name>
</gene>
<keyword evidence="1" id="KW-0472">Membrane</keyword>
<feature type="transmembrane region" description="Helical" evidence="1">
    <location>
        <begin position="40"/>
        <end position="61"/>
    </location>
</feature>
<feature type="non-terminal residue" evidence="2">
    <location>
        <position position="1"/>
    </location>
</feature>
<comment type="caution">
    <text evidence="2">The sequence shown here is derived from an EMBL/GenBank/DDBJ whole genome shotgun (WGS) entry which is preliminary data.</text>
</comment>
<organism evidence="2 3">
    <name type="scientific">Enterobacter roggenkampii</name>
    <dbReference type="NCBI Taxonomy" id="1812935"/>
    <lineage>
        <taxon>Bacteria</taxon>
        <taxon>Pseudomonadati</taxon>
        <taxon>Pseudomonadota</taxon>
        <taxon>Gammaproteobacteria</taxon>
        <taxon>Enterobacterales</taxon>
        <taxon>Enterobacteriaceae</taxon>
        <taxon>Enterobacter</taxon>
        <taxon>Enterobacter cloacae complex</taxon>
    </lineage>
</organism>
<sequence>EFTRGRFFLILACSLVILLPVWSLEAWLADSAGDAVVLRVALHTLSGFFQLLLTIVAFRIYSLGPAPRNGM</sequence>
<protein>
    <submittedName>
        <fullName evidence="2">Uncharacterized protein</fullName>
    </submittedName>
</protein>
<evidence type="ECO:0000256" key="1">
    <source>
        <dbReference type="SAM" id="Phobius"/>
    </source>
</evidence>
<name>A0ABD7GNW3_9ENTR</name>
<proteinExistence type="predicted"/>
<reference evidence="2 3" key="1">
    <citation type="submission" date="2018-07" db="EMBL/GenBank/DDBJ databases">
        <title>The use of a cohorting ward and systematic surveillance cultures for the control of a Klebsiella pneumoniae carbapenemase (KPC)-producing Enterobacteriaceae outbreak.</title>
        <authorList>
            <person name="Doi Y."/>
        </authorList>
    </citation>
    <scope>NUCLEOTIDE SEQUENCE [LARGE SCALE GENOMIC DNA]</scope>
    <source>
        <strain evidence="2 3">1-RC-17-04017</strain>
    </source>
</reference>
<feature type="transmembrane region" description="Helical" evidence="1">
    <location>
        <begin position="7"/>
        <end position="28"/>
    </location>
</feature>
<keyword evidence="1" id="KW-1133">Transmembrane helix</keyword>
<dbReference type="RefSeq" id="WP_205744084.1">
    <property type="nucleotide sequence ID" value="NZ_QRBW01000347.1"/>
</dbReference>
<dbReference type="EMBL" id="QRBW01000347">
    <property type="protein sequence ID" value="RDT52075.1"/>
    <property type="molecule type" value="Genomic_DNA"/>
</dbReference>
<accession>A0ABD7GNW3</accession>
<evidence type="ECO:0000313" key="3">
    <source>
        <dbReference type="Proteomes" id="UP000255291"/>
    </source>
</evidence>
<dbReference type="Proteomes" id="UP000255291">
    <property type="component" value="Unassembled WGS sequence"/>
</dbReference>